<protein>
    <submittedName>
        <fullName evidence="1">Uncharacterized protein</fullName>
    </submittedName>
</protein>
<reference evidence="1" key="1">
    <citation type="submission" date="2021-05" db="EMBL/GenBank/DDBJ databases">
        <authorList>
            <person name="Scholz U."/>
            <person name="Mascher M."/>
            <person name="Fiebig A."/>
        </authorList>
    </citation>
    <scope>NUCLEOTIDE SEQUENCE [LARGE SCALE GENOMIC DNA]</scope>
</reference>
<proteinExistence type="predicted"/>
<dbReference type="EnsemblPlants" id="AVESA.00010b.r2.2AG0237820.1">
    <property type="protein sequence ID" value="AVESA.00010b.r2.2AG0237820.1.CDS"/>
    <property type="gene ID" value="AVESA.00010b.r2.2AG0237820"/>
</dbReference>
<reference evidence="1" key="2">
    <citation type="submission" date="2025-09" db="UniProtKB">
        <authorList>
            <consortium name="EnsemblPlants"/>
        </authorList>
    </citation>
    <scope>IDENTIFICATION</scope>
</reference>
<evidence type="ECO:0000313" key="1">
    <source>
        <dbReference type="EnsemblPlants" id="AVESA.00010b.r2.2AG0237820.1.CDS"/>
    </source>
</evidence>
<name>A0ACD5UFB6_AVESA</name>
<keyword evidence="2" id="KW-1185">Reference proteome</keyword>
<evidence type="ECO:0000313" key="2">
    <source>
        <dbReference type="Proteomes" id="UP001732700"/>
    </source>
</evidence>
<accession>A0ACD5UFB6</accession>
<sequence>MAPAATATVSGAWLLRAAVALVLGLTVAAEDVEMVFLKTAVAKGAVCLDGSPPVYHFAPGSGSGANNWVVHMEGGGWCKTSEECAVRKGNFRGSSKYMKPLSFSGILGGNQKFNPDFYNWNRVKVRYCDGSSFTGDVEAVEPSTNLHYRGARVWDAIIQDLLDKGMSKAEKALLSGCSAGGLSAILHCDKFSDLLPKSATVKCFADAGYFFDGTDITGNKYVRKTYKDIVTLHESVKNLPSSCTSKQTPELCFFPQYVFPTLRTPLFILNAAYDSWQIRNILAPSPADKSKAWAKCKADIKGCSSSQLETLQSFRKEFLAALPDTGKSPSLGMFIDSCFAHCQSGAQDSWLDEGSPSVEKTQIGKAVGDWYFGRAVSQRTDCPYPCNKSCIDNEDD</sequence>
<organism evidence="1 2">
    <name type="scientific">Avena sativa</name>
    <name type="common">Oat</name>
    <dbReference type="NCBI Taxonomy" id="4498"/>
    <lineage>
        <taxon>Eukaryota</taxon>
        <taxon>Viridiplantae</taxon>
        <taxon>Streptophyta</taxon>
        <taxon>Embryophyta</taxon>
        <taxon>Tracheophyta</taxon>
        <taxon>Spermatophyta</taxon>
        <taxon>Magnoliopsida</taxon>
        <taxon>Liliopsida</taxon>
        <taxon>Poales</taxon>
        <taxon>Poaceae</taxon>
        <taxon>BOP clade</taxon>
        <taxon>Pooideae</taxon>
        <taxon>Poodae</taxon>
        <taxon>Poeae</taxon>
        <taxon>Poeae Chloroplast Group 1 (Aveneae type)</taxon>
        <taxon>Aveninae</taxon>
        <taxon>Avena</taxon>
    </lineage>
</organism>
<dbReference type="Proteomes" id="UP001732700">
    <property type="component" value="Chromosome 2A"/>
</dbReference>